<sequence>MDRPSSSVHQGDPNVVYGVAFSHANGDESTYVRLDRQPTEHNLRLSLNLAFSSARSTCSVWHIFLNDYQTISTTRHCNRSANRGKYFGTSHRTSNSACDGPK</sequence>
<dbReference type="EMBL" id="CARXXK010000003">
    <property type="protein sequence ID" value="CAI6363618.1"/>
    <property type="molecule type" value="Genomic_DNA"/>
</dbReference>
<evidence type="ECO:0000313" key="2">
    <source>
        <dbReference type="Proteomes" id="UP001160148"/>
    </source>
</evidence>
<name>A0AAV0X6G2_9HEMI</name>
<keyword evidence="2" id="KW-1185">Reference proteome</keyword>
<dbReference type="Proteomes" id="UP001160148">
    <property type="component" value="Unassembled WGS sequence"/>
</dbReference>
<reference evidence="1 2" key="1">
    <citation type="submission" date="2023-01" db="EMBL/GenBank/DDBJ databases">
        <authorList>
            <person name="Whitehead M."/>
        </authorList>
    </citation>
    <scope>NUCLEOTIDE SEQUENCE [LARGE SCALE GENOMIC DNA]</scope>
</reference>
<dbReference type="AlphaFoldDB" id="A0AAV0X6G2"/>
<gene>
    <name evidence="1" type="ORF">MEUPH1_LOCUS18541</name>
</gene>
<accession>A0AAV0X6G2</accession>
<evidence type="ECO:0000313" key="1">
    <source>
        <dbReference type="EMBL" id="CAI6363618.1"/>
    </source>
</evidence>
<proteinExistence type="predicted"/>
<organism evidence="1 2">
    <name type="scientific">Macrosiphum euphorbiae</name>
    <name type="common">potato aphid</name>
    <dbReference type="NCBI Taxonomy" id="13131"/>
    <lineage>
        <taxon>Eukaryota</taxon>
        <taxon>Metazoa</taxon>
        <taxon>Ecdysozoa</taxon>
        <taxon>Arthropoda</taxon>
        <taxon>Hexapoda</taxon>
        <taxon>Insecta</taxon>
        <taxon>Pterygota</taxon>
        <taxon>Neoptera</taxon>
        <taxon>Paraneoptera</taxon>
        <taxon>Hemiptera</taxon>
        <taxon>Sternorrhyncha</taxon>
        <taxon>Aphidomorpha</taxon>
        <taxon>Aphidoidea</taxon>
        <taxon>Aphididae</taxon>
        <taxon>Macrosiphini</taxon>
        <taxon>Macrosiphum</taxon>
    </lineage>
</organism>
<protein>
    <submittedName>
        <fullName evidence="1">Uncharacterized protein</fullName>
    </submittedName>
</protein>
<comment type="caution">
    <text evidence="1">The sequence shown here is derived from an EMBL/GenBank/DDBJ whole genome shotgun (WGS) entry which is preliminary data.</text>
</comment>